<feature type="compositionally biased region" description="Low complexity" evidence="1">
    <location>
        <begin position="329"/>
        <end position="347"/>
    </location>
</feature>
<feature type="compositionally biased region" description="Polar residues" evidence="1">
    <location>
        <begin position="1"/>
        <end position="29"/>
    </location>
</feature>
<sequence>MPSKPSFWSKSNKSQASVGSATDYASSASSEHRFRQPDDAQLRTYPSPLPPQLQGSNLSLDPPPAGAVVGADAPATPVNRASAQPYAYTPQPDRSVNTVPEKKSLRSRLGLGHSSKESTDLQSKDKGLGRRVSVRKKDVPGQRPQSVAEDHRYWQQAKQLAPSHEVDEHNAHLDPFLVQPEPRSPVPPAKDPYYEPKPPPTIGQNPDPNEYRRASLARVNTQQSFQQSLRGRNSGEYQHGPHPHGNGGLNAHNPPPPHYQQSYPQQPQVQANQNQHYQALNPHSADGVHPPSQQHPHEFDSEQAAQEYIKKQADFQAYQRLQEQEQQKHQQQQQQQGRPGSRQQQEQDLQFIPPETPQQQKFTPIVRVPVQPQPQPQPQRLSHEQPTPHPPQAPPSPSPSHQSQNLAPHSTQDFVVTPVKEIHSQPSTEQMPPASNKRSSEVPKGGMGGPPSRENSNLAQQANRQTFSADVVPSGAQDQRFRGGKNGSNDNESGRGTPPPKRAVSDMSDEDVAQLMKEHDVLREKYQKVKRYFFEQQSQVHSLQNTLAHQRLSQSRTSLDDTEYHARFERLHGLVKQAAFAIRKIWKEIPPWLQTAVNHDAVKVGTREMTAVGRAVLSKWLIDEVFNKFFHPDLDQHLSKQLKSCHNNIRKNAPIATNPEEEEALTSKLVNWRLATIEGFAEQLRGPQATANRELLIKSLNESLTATMEMYVVDPNHEDFLELKANVSPIIELTINIISHLPLESREIVVEHYPPGHGIMGEQMTVESGIPPLAQPCADGVLQHRDSESAERASLASATSDLKDVASVGAGGEDESQQSSPQGQQQGGPQQQQQQPDGKRSGSRSMFSSIMGGGGKKLQQSEARQREREQQLGATRTGDNGGSQVSLQSAPPKEELPPRVRIATGLSVRIYGKGVLWKATVFPTA</sequence>
<reference evidence="2" key="1">
    <citation type="submission" date="2023-06" db="EMBL/GenBank/DDBJ databases">
        <title>Multi-omics analyses reveal the molecular pathogenesis toolkit of Lasiodiplodia hormozganensis, a cross-kingdom pathogen.</title>
        <authorList>
            <person name="Felix C."/>
            <person name="Meneses R."/>
            <person name="Goncalves M.F.M."/>
            <person name="Tilleman L."/>
            <person name="Duarte A.S."/>
            <person name="Jorrin-Novo J.V."/>
            <person name="Van De Peer Y."/>
            <person name="Deforce D."/>
            <person name="Van Nieuwerburgh F."/>
            <person name="Esteves A.C."/>
            <person name="Alves A."/>
        </authorList>
    </citation>
    <scope>NUCLEOTIDE SEQUENCE</scope>
    <source>
        <strain evidence="2">CBS 339.90</strain>
    </source>
</reference>
<feature type="compositionally biased region" description="Pro residues" evidence="1">
    <location>
        <begin position="387"/>
        <end position="398"/>
    </location>
</feature>
<feature type="compositionally biased region" description="Polar residues" evidence="1">
    <location>
        <begin position="405"/>
        <end position="414"/>
    </location>
</feature>
<feature type="region of interest" description="Disordered" evidence="1">
    <location>
        <begin position="1"/>
        <end position="508"/>
    </location>
</feature>
<evidence type="ECO:0000313" key="2">
    <source>
        <dbReference type="EMBL" id="KAK0625538.1"/>
    </source>
</evidence>
<gene>
    <name evidence="2" type="ORF">DIS24_g11136</name>
</gene>
<keyword evidence="3" id="KW-1185">Reference proteome</keyword>
<proteinExistence type="predicted"/>
<evidence type="ECO:0000256" key="1">
    <source>
        <dbReference type="SAM" id="MobiDB-lite"/>
    </source>
</evidence>
<feature type="compositionally biased region" description="Low complexity" evidence="1">
    <location>
        <begin position="259"/>
        <end position="278"/>
    </location>
</feature>
<dbReference type="Proteomes" id="UP001175001">
    <property type="component" value="Unassembled WGS sequence"/>
</dbReference>
<feature type="compositionally biased region" description="Low complexity" evidence="1">
    <location>
        <begin position="817"/>
        <end position="836"/>
    </location>
</feature>
<feature type="compositionally biased region" description="Polar residues" evidence="1">
    <location>
        <begin position="872"/>
        <end position="889"/>
    </location>
</feature>
<comment type="caution">
    <text evidence="2">The sequence shown here is derived from an EMBL/GenBank/DDBJ whole genome shotgun (WGS) entry which is preliminary data.</text>
</comment>
<feature type="compositionally biased region" description="Basic and acidic residues" evidence="1">
    <location>
        <begin position="114"/>
        <end position="128"/>
    </location>
</feature>
<feature type="compositionally biased region" description="Low complexity" evidence="1">
    <location>
        <begin position="66"/>
        <end position="78"/>
    </location>
</feature>
<feature type="compositionally biased region" description="Polar residues" evidence="1">
    <location>
        <begin position="453"/>
        <end position="468"/>
    </location>
</feature>
<accession>A0AA40C5Z6</accession>
<dbReference type="AlphaFoldDB" id="A0AA40C5Z6"/>
<feature type="compositionally biased region" description="Polar residues" evidence="1">
    <location>
        <begin position="218"/>
        <end position="231"/>
    </location>
</feature>
<evidence type="ECO:0000313" key="3">
    <source>
        <dbReference type="Proteomes" id="UP001175001"/>
    </source>
</evidence>
<protein>
    <submittedName>
        <fullName evidence="2">Uncharacterized protein</fullName>
    </submittedName>
</protein>
<organism evidence="2 3">
    <name type="scientific">Lasiodiplodia hormozganensis</name>
    <dbReference type="NCBI Taxonomy" id="869390"/>
    <lineage>
        <taxon>Eukaryota</taxon>
        <taxon>Fungi</taxon>
        <taxon>Dikarya</taxon>
        <taxon>Ascomycota</taxon>
        <taxon>Pezizomycotina</taxon>
        <taxon>Dothideomycetes</taxon>
        <taxon>Dothideomycetes incertae sedis</taxon>
        <taxon>Botryosphaeriales</taxon>
        <taxon>Botryosphaeriaceae</taxon>
        <taxon>Lasiodiplodia</taxon>
    </lineage>
</organism>
<feature type="region of interest" description="Disordered" evidence="1">
    <location>
        <begin position="807"/>
        <end position="898"/>
    </location>
</feature>
<feature type="compositionally biased region" description="Pro residues" evidence="1">
    <location>
        <begin position="182"/>
        <end position="201"/>
    </location>
</feature>
<dbReference type="EMBL" id="JAUJDW010000145">
    <property type="protein sequence ID" value="KAK0625538.1"/>
    <property type="molecule type" value="Genomic_DNA"/>
</dbReference>
<feature type="compositionally biased region" description="Basic and acidic residues" evidence="1">
    <location>
        <begin position="30"/>
        <end position="41"/>
    </location>
</feature>
<name>A0AA40C5Z6_9PEZI</name>